<keyword evidence="2" id="KW-1185">Reference proteome</keyword>
<proteinExistence type="predicted"/>
<dbReference type="AlphaFoldDB" id="A0A8J4TID2"/>
<organism evidence="1 2">
    <name type="scientific">Clarias magur</name>
    <name type="common">Asian catfish</name>
    <name type="synonym">Macropteronotus magur</name>
    <dbReference type="NCBI Taxonomy" id="1594786"/>
    <lineage>
        <taxon>Eukaryota</taxon>
        <taxon>Metazoa</taxon>
        <taxon>Chordata</taxon>
        <taxon>Craniata</taxon>
        <taxon>Vertebrata</taxon>
        <taxon>Euteleostomi</taxon>
        <taxon>Actinopterygii</taxon>
        <taxon>Neopterygii</taxon>
        <taxon>Teleostei</taxon>
        <taxon>Ostariophysi</taxon>
        <taxon>Siluriformes</taxon>
        <taxon>Clariidae</taxon>
        <taxon>Clarias</taxon>
    </lineage>
</organism>
<evidence type="ECO:0000313" key="2">
    <source>
        <dbReference type="Proteomes" id="UP000727407"/>
    </source>
</evidence>
<dbReference type="EMBL" id="QNUK01000198">
    <property type="protein sequence ID" value="KAF5898466.1"/>
    <property type="molecule type" value="Genomic_DNA"/>
</dbReference>
<evidence type="ECO:0000313" key="1">
    <source>
        <dbReference type="EMBL" id="KAF5898466.1"/>
    </source>
</evidence>
<reference evidence="1" key="1">
    <citation type="submission" date="2020-07" db="EMBL/GenBank/DDBJ databases">
        <title>Clarias magur genome sequencing, assembly and annotation.</title>
        <authorList>
            <person name="Kushwaha B."/>
            <person name="Kumar R."/>
            <person name="Das P."/>
            <person name="Joshi C.G."/>
            <person name="Kumar D."/>
            <person name="Nagpure N.S."/>
            <person name="Pandey M."/>
            <person name="Agarwal S."/>
            <person name="Srivastava S."/>
            <person name="Singh M."/>
            <person name="Sahoo L."/>
            <person name="Jayasankar P."/>
            <person name="Meher P.K."/>
            <person name="Koringa P.G."/>
            <person name="Iquebal M.A."/>
            <person name="Das S.P."/>
            <person name="Bit A."/>
            <person name="Patnaik S."/>
            <person name="Patel N."/>
            <person name="Shah T.M."/>
            <person name="Hinsu A."/>
            <person name="Jena J.K."/>
        </authorList>
    </citation>
    <scope>NUCLEOTIDE SEQUENCE</scope>
    <source>
        <strain evidence="1">CIFAMagur01</strain>
        <tissue evidence="1">Testis</tissue>
    </source>
</reference>
<name>A0A8J4TID2_CLAMG</name>
<sequence>ARILAPTLIQVINRGRDQGVPDCLISCHSGCSASPQLKAERKKKNLPLEMMRDEGVVGRMKSAITCRGMN</sequence>
<dbReference type="Proteomes" id="UP000727407">
    <property type="component" value="Unassembled WGS sequence"/>
</dbReference>
<accession>A0A8J4TID2</accession>
<comment type="caution">
    <text evidence="1">The sequence shown here is derived from an EMBL/GenBank/DDBJ whole genome shotgun (WGS) entry which is preliminary data.</text>
</comment>
<feature type="non-terminal residue" evidence="1">
    <location>
        <position position="1"/>
    </location>
</feature>
<gene>
    <name evidence="1" type="primary">thiC</name>
    <name evidence="1" type="ORF">DAT39_011816</name>
</gene>
<protein>
    <submittedName>
        <fullName evidence="1">Phosphomethylpyrimidine synthase</fullName>
    </submittedName>
</protein>